<dbReference type="SMART" id="SM01411">
    <property type="entry name" value="Ephrin_rec_like"/>
    <property type="match status" value="1"/>
</dbReference>
<feature type="chain" id="PRO_5045944876" evidence="9">
    <location>
        <begin position="19"/>
        <end position="1110"/>
    </location>
</feature>
<dbReference type="SMART" id="SM00202">
    <property type="entry name" value="SR"/>
    <property type="match status" value="2"/>
</dbReference>
<evidence type="ECO:0000256" key="6">
    <source>
        <dbReference type="ARBA" id="ARBA00023157"/>
    </source>
</evidence>
<evidence type="ECO:0000259" key="10">
    <source>
        <dbReference type="PROSITE" id="PS50287"/>
    </source>
</evidence>
<protein>
    <submittedName>
        <fullName evidence="12">Uncharacterized protein LOC136085897</fullName>
    </submittedName>
</protein>
<sequence length="1110" mass="123840">MSWMVLLLTSIISTLARGDPTKPLSNVLLKTNNALSFLRHKRESPESQIRSECCGNTQCSFEERAEISEVVGWDRVNTAMCEVSIRENQQCTCKPRSGSYTYECGNDLSNCPNPCKEFHCKNGRTCAYHSQTCDSDNNCGNWQDEIGCITKYSEDQIKSRTRLKYANQYTSYYGTVEIFDRPICDDNWTNQNAQVVCRSLNFPPGTLAIGWGNEQVSTNFFMDDVNCGGGESSIRQCKHLTNNNCGPTEGAAVICLEPNSLKLIPFNSVNSKNEGTVFFGDTPICSDGWNFKAAQVVCNHLYGAEFKIPVPVYGHQINVGQKSAHLFLTSIECNGQESLLTNCQIKVAKSCSTNVASVQCARCSPFKLMDIVKKIKVDGSVVDVYQSVEAAISELTAECRSWNCSIPNPVYPEFCKVRAFLNGIKHFTKLGMQNNIILYSDINHLGLLNYNFLKGNFEKIKNEIDSVSQTITTELGDYFSRLAQFDEQTAKSDKENAMKTWFELKSRCEDTSLKLSDQLSSIIKFALGVTASDMISKTAVLVLRIVGALNPIKWLTGSEASAVDIKEAFSEVAKQAVLIKQVEYLKSNFIPKLENLVKQISIKVNKNKETFETIRHFVETIEKNIDFTNEQLHKFNENSDKYSPAITQSDISEFDAILSQMIEKFCEVIENPDTESGTVAAGIAANKGLCPNVKVTAPVLISLYQEVATQEETIMESFSKFVRATIAKDAANKLSTSIKGSSSNQLYKLLTKYEALHLIRYHKIIIIKNACNYLTYMNHGIEKPVCTDLLENPSGDPGILINTVPTAMCQCRNCFTKSGDFLIPATMTGENNTIDLSTLYDADAEFTKGYAYLNIPNKDWLVENKWISEHEQGPFFLKKLNIHLPPALNFSHEVNIKLTLLDNQLQGKSYMFEGGVIVRNQYTENQSKCSQNNPYTVESCNKRAGTFCLDVDGLINGELLPRLDGSKWRVELRSNQILPKIYSETKLFLRASAEFCFQTKLQSKPKYSLSKSVDQSNVEECCSDNGMFVDQILLKKSPLLSPCQACPQGSSPRLSGYFCEKCPAGYEPNNSDKFGCTPCPKNKFKPLAGQDACDSCLDGKTSSEGALYCH</sequence>
<evidence type="ECO:0000256" key="7">
    <source>
        <dbReference type="PROSITE-ProRule" id="PRU00124"/>
    </source>
</evidence>
<dbReference type="Gene3D" id="2.10.50.10">
    <property type="entry name" value="Tumor Necrosis Factor Receptor, subunit A, domain 2"/>
    <property type="match status" value="1"/>
</dbReference>
<dbReference type="InterPro" id="IPR002172">
    <property type="entry name" value="LDrepeatLR_classA_rpt"/>
</dbReference>
<feature type="disulfide bond" evidence="8">
    <location>
        <begin position="333"/>
        <end position="343"/>
    </location>
</feature>
<dbReference type="InterPro" id="IPR036772">
    <property type="entry name" value="SRCR-like_dom_sf"/>
</dbReference>
<name>A0ABM4CPN1_HYDVU</name>
<evidence type="ECO:0000313" key="11">
    <source>
        <dbReference type="Proteomes" id="UP001652625"/>
    </source>
</evidence>
<feature type="signal peptide" evidence="9">
    <location>
        <begin position="1"/>
        <end position="18"/>
    </location>
</feature>
<dbReference type="GeneID" id="136085897"/>
<dbReference type="PROSITE" id="PS50287">
    <property type="entry name" value="SRCR_2"/>
    <property type="match status" value="2"/>
</dbReference>
<reference evidence="12" key="1">
    <citation type="submission" date="2025-08" db="UniProtKB">
        <authorList>
            <consortium name="RefSeq"/>
        </authorList>
    </citation>
    <scope>IDENTIFICATION</scope>
</reference>
<feature type="domain" description="SRCR" evidence="10">
    <location>
        <begin position="284"/>
        <end position="361"/>
    </location>
</feature>
<keyword evidence="2 9" id="KW-0732">Signal</keyword>
<dbReference type="Pfam" id="PF00530">
    <property type="entry name" value="SRCR"/>
    <property type="match status" value="2"/>
</dbReference>
<evidence type="ECO:0000256" key="1">
    <source>
        <dbReference type="ARBA" id="ARBA00022670"/>
    </source>
</evidence>
<evidence type="ECO:0000256" key="8">
    <source>
        <dbReference type="PROSITE-ProRule" id="PRU00196"/>
    </source>
</evidence>
<dbReference type="InterPro" id="IPR001190">
    <property type="entry name" value="SRCR"/>
</dbReference>
<keyword evidence="1" id="KW-0645">Protease</keyword>
<dbReference type="PANTHER" id="PTHR19331">
    <property type="entry name" value="SCAVENGER RECEPTOR DOMAIN-CONTAINING"/>
    <property type="match status" value="1"/>
</dbReference>
<keyword evidence="5" id="KW-0720">Serine protease</keyword>
<accession>A0ABM4CPN1</accession>
<feature type="domain" description="SRCR" evidence="10">
    <location>
        <begin position="161"/>
        <end position="256"/>
    </location>
</feature>
<keyword evidence="3" id="KW-0677">Repeat</keyword>
<dbReference type="RefSeq" id="XP_065663812.1">
    <property type="nucleotide sequence ID" value="XM_065807740.1"/>
</dbReference>
<dbReference type="Proteomes" id="UP001652625">
    <property type="component" value="Chromosome 10"/>
</dbReference>
<evidence type="ECO:0000256" key="5">
    <source>
        <dbReference type="ARBA" id="ARBA00022825"/>
    </source>
</evidence>
<evidence type="ECO:0000256" key="4">
    <source>
        <dbReference type="ARBA" id="ARBA00022801"/>
    </source>
</evidence>
<keyword evidence="4" id="KW-0378">Hydrolase</keyword>
<dbReference type="SUPFAM" id="SSF56487">
    <property type="entry name" value="SRCR-like"/>
    <property type="match status" value="2"/>
</dbReference>
<keyword evidence="11" id="KW-1185">Reference proteome</keyword>
<feature type="disulfide bond" evidence="8">
    <location>
        <begin position="227"/>
        <end position="237"/>
    </location>
</feature>
<evidence type="ECO:0000256" key="9">
    <source>
        <dbReference type="SAM" id="SignalP"/>
    </source>
</evidence>
<dbReference type="SMART" id="SM00192">
    <property type="entry name" value="LDLa"/>
    <property type="match status" value="1"/>
</dbReference>
<evidence type="ECO:0000256" key="2">
    <source>
        <dbReference type="ARBA" id="ARBA00022729"/>
    </source>
</evidence>
<keyword evidence="6 8" id="KW-1015">Disulfide bond</keyword>
<feature type="disulfide bond" evidence="7">
    <location>
        <begin position="133"/>
        <end position="148"/>
    </location>
</feature>
<evidence type="ECO:0000313" key="12">
    <source>
        <dbReference type="RefSeq" id="XP_065663812.1"/>
    </source>
</evidence>
<evidence type="ECO:0000256" key="3">
    <source>
        <dbReference type="ARBA" id="ARBA00022737"/>
    </source>
</evidence>
<dbReference type="Gene3D" id="3.10.250.10">
    <property type="entry name" value="SRCR-like domain"/>
    <property type="match status" value="2"/>
</dbReference>
<gene>
    <name evidence="12" type="primary">LOC136085897</name>
</gene>
<comment type="caution">
    <text evidence="8">Lacks conserved residue(s) required for the propagation of feature annotation.</text>
</comment>
<organism evidence="11 12">
    <name type="scientific">Hydra vulgaris</name>
    <name type="common">Hydra</name>
    <name type="synonym">Hydra attenuata</name>
    <dbReference type="NCBI Taxonomy" id="6087"/>
    <lineage>
        <taxon>Eukaryota</taxon>
        <taxon>Metazoa</taxon>
        <taxon>Cnidaria</taxon>
        <taxon>Hydrozoa</taxon>
        <taxon>Hydroidolina</taxon>
        <taxon>Anthoathecata</taxon>
        <taxon>Aplanulata</taxon>
        <taxon>Hydridae</taxon>
        <taxon>Hydra</taxon>
    </lineage>
</organism>
<dbReference type="PROSITE" id="PS50068">
    <property type="entry name" value="LDLRA_2"/>
    <property type="match status" value="1"/>
</dbReference>
<proteinExistence type="predicted"/>